<dbReference type="AlphaFoldDB" id="A0A543AUI7"/>
<dbReference type="InParanoid" id="A0A543AUI7"/>
<evidence type="ECO:0000256" key="2">
    <source>
        <dbReference type="ARBA" id="ARBA00023125"/>
    </source>
</evidence>
<dbReference type="PRINTS" id="PR00038">
    <property type="entry name" value="HTHLUXR"/>
</dbReference>
<name>A0A543AUI7_9ACTN</name>
<keyword evidence="2" id="KW-0238">DNA-binding</keyword>
<dbReference type="InterPro" id="IPR011990">
    <property type="entry name" value="TPR-like_helical_dom_sf"/>
</dbReference>
<dbReference type="InterPro" id="IPR000792">
    <property type="entry name" value="Tscrpt_reg_LuxR_C"/>
</dbReference>
<dbReference type="PANTHER" id="PTHR44688:SF16">
    <property type="entry name" value="DNA-BINDING TRANSCRIPTIONAL ACTIVATOR DEVR_DOSR"/>
    <property type="match status" value="1"/>
</dbReference>
<evidence type="ECO:0000259" key="4">
    <source>
        <dbReference type="PROSITE" id="PS50043"/>
    </source>
</evidence>
<keyword evidence="1" id="KW-0805">Transcription regulation</keyword>
<dbReference type="Gene3D" id="1.10.10.10">
    <property type="entry name" value="Winged helix-like DNA-binding domain superfamily/Winged helix DNA-binding domain"/>
    <property type="match status" value="1"/>
</dbReference>
<evidence type="ECO:0000313" key="5">
    <source>
        <dbReference type="EMBL" id="TQL76234.1"/>
    </source>
</evidence>
<dbReference type="EMBL" id="VFOW01000001">
    <property type="protein sequence ID" value="TQL76234.1"/>
    <property type="molecule type" value="Genomic_DNA"/>
</dbReference>
<dbReference type="InterPro" id="IPR036388">
    <property type="entry name" value="WH-like_DNA-bd_sf"/>
</dbReference>
<reference evidence="5 6" key="1">
    <citation type="submission" date="2019-06" db="EMBL/GenBank/DDBJ databases">
        <title>Sequencing the genomes of 1000 actinobacteria strains.</title>
        <authorList>
            <person name="Klenk H.-P."/>
        </authorList>
    </citation>
    <scope>NUCLEOTIDE SEQUENCE [LARGE SCALE GENOMIC DNA]</scope>
    <source>
        <strain evidence="5 6">DSM 45928</strain>
    </source>
</reference>
<proteinExistence type="predicted"/>
<dbReference type="Gene3D" id="1.25.40.10">
    <property type="entry name" value="Tetratricopeptide repeat domain"/>
    <property type="match status" value="1"/>
</dbReference>
<keyword evidence="3" id="KW-0804">Transcription</keyword>
<sequence length="361" mass="37984">MDSRAFTGRTAELERLGAIWQQVCSSHPRVIVVSGPAGAGKSRLIAEAVAGLSPEPTEVLVGHAGWPHPAPYDWIASALRSRDTTNLPVSPDTLAWLTQSGTAPQRRWEPTALLRAATDIVRHLVAGGPSVVVVEDFQALDPASLALVGRIVGLSDMPVLTVIATRDNAPMPAAQTALLQGLSDESRFEVEPVGPGDAADTASVWARYAASIGLSKEAAVAGLHGAADLLSLGRPDEARRLLNDCLGGGDTEQSANVQLVLAEALLRLGHKDQAEQTARPLTEEPEAAALIDTLKSINELTAREREVLSCLAAGMSNRHIARALGISVRTVGVHVSNLLRKTGTASRTEAALWAVQHGLTD</sequence>
<evidence type="ECO:0000256" key="3">
    <source>
        <dbReference type="ARBA" id="ARBA00023163"/>
    </source>
</evidence>
<gene>
    <name evidence="5" type="ORF">FB566_1756</name>
</gene>
<evidence type="ECO:0000256" key="1">
    <source>
        <dbReference type="ARBA" id="ARBA00023015"/>
    </source>
</evidence>
<dbReference type="GO" id="GO:0006355">
    <property type="term" value="P:regulation of DNA-templated transcription"/>
    <property type="evidence" value="ECO:0007669"/>
    <property type="project" value="InterPro"/>
</dbReference>
<dbReference type="GO" id="GO:0003677">
    <property type="term" value="F:DNA binding"/>
    <property type="evidence" value="ECO:0007669"/>
    <property type="project" value="UniProtKB-KW"/>
</dbReference>
<dbReference type="Pfam" id="PF13191">
    <property type="entry name" value="AAA_16"/>
    <property type="match status" value="1"/>
</dbReference>
<dbReference type="InterPro" id="IPR041664">
    <property type="entry name" value="AAA_16"/>
</dbReference>
<organism evidence="5 6">
    <name type="scientific">Stackebrandtia endophytica</name>
    <dbReference type="NCBI Taxonomy" id="1496996"/>
    <lineage>
        <taxon>Bacteria</taxon>
        <taxon>Bacillati</taxon>
        <taxon>Actinomycetota</taxon>
        <taxon>Actinomycetes</taxon>
        <taxon>Glycomycetales</taxon>
        <taxon>Glycomycetaceae</taxon>
        <taxon>Stackebrandtia</taxon>
    </lineage>
</organism>
<dbReference type="Pfam" id="PF00196">
    <property type="entry name" value="GerE"/>
    <property type="match status" value="1"/>
</dbReference>
<dbReference type="InterPro" id="IPR016032">
    <property type="entry name" value="Sig_transdc_resp-reg_C-effctor"/>
</dbReference>
<dbReference type="SUPFAM" id="SSF46894">
    <property type="entry name" value="C-terminal effector domain of the bipartite response regulators"/>
    <property type="match status" value="1"/>
</dbReference>
<dbReference type="Pfam" id="PF14559">
    <property type="entry name" value="TPR_19"/>
    <property type="match status" value="1"/>
</dbReference>
<dbReference type="PROSITE" id="PS00622">
    <property type="entry name" value="HTH_LUXR_1"/>
    <property type="match status" value="1"/>
</dbReference>
<dbReference type="InterPro" id="IPR027417">
    <property type="entry name" value="P-loop_NTPase"/>
</dbReference>
<dbReference type="RefSeq" id="WP_170183221.1">
    <property type="nucleotide sequence ID" value="NZ_JBHTGS010000001.1"/>
</dbReference>
<dbReference type="Proteomes" id="UP000317043">
    <property type="component" value="Unassembled WGS sequence"/>
</dbReference>
<evidence type="ECO:0000313" key="6">
    <source>
        <dbReference type="Proteomes" id="UP000317043"/>
    </source>
</evidence>
<dbReference type="SUPFAM" id="SSF52540">
    <property type="entry name" value="P-loop containing nucleoside triphosphate hydrolases"/>
    <property type="match status" value="1"/>
</dbReference>
<dbReference type="CDD" id="cd06170">
    <property type="entry name" value="LuxR_C_like"/>
    <property type="match status" value="1"/>
</dbReference>
<comment type="caution">
    <text evidence="5">The sequence shown here is derived from an EMBL/GenBank/DDBJ whole genome shotgun (WGS) entry which is preliminary data.</text>
</comment>
<dbReference type="SMART" id="SM00421">
    <property type="entry name" value="HTH_LUXR"/>
    <property type="match status" value="1"/>
</dbReference>
<keyword evidence="6" id="KW-1185">Reference proteome</keyword>
<dbReference type="PROSITE" id="PS50043">
    <property type="entry name" value="HTH_LUXR_2"/>
    <property type="match status" value="1"/>
</dbReference>
<protein>
    <submittedName>
        <fullName evidence="5">Tetratricopeptide repeat protein</fullName>
    </submittedName>
</protein>
<dbReference type="PANTHER" id="PTHR44688">
    <property type="entry name" value="DNA-BINDING TRANSCRIPTIONAL ACTIVATOR DEVR_DOSR"/>
    <property type="match status" value="1"/>
</dbReference>
<accession>A0A543AUI7</accession>
<feature type="domain" description="HTH luxR-type" evidence="4">
    <location>
        <begin position="293"/>
        <end position="358"/>
    </location>
</feature>